<feature type="repeat" description="PPR" evidence="2">
    <location>
        <begin position="40"/>
        <end position="74"/>
    </location>
</feature>
<name>A0A445EC61_ARAHY</name>
<dbReference type="PROSITE" id="PS51375">
    <property type="entry name" value="PPR"/>
    <property type="match status" value="1"/>
</dbReference>
<proteinExistence type="predicted"/>
<dbReference type="AlphaFoldDB" id="A0A445EC61"/>
<protein>
    <recommendedName>
        <fullName evidence="5">Pentatricopeptide repeat-containing protein</fullName>
    </recommendedName>
</protein>
<evidence type="ECO:0008006" key="5">
    <source>
        <dbReference type="Google" id="ProtNLM"/>
    </source>
</evidence>
<evidence type="ECO:0000313" key="3">
    <source>
        <dbReference type="EMBL" id="RYR72855.1"/>
    </source>
</evidence>
<reference evidence="3 4" key="1">
    <citation type="submission" date="2019-01" db="EMBL/GenBank/DDBJ databases">
        <title>Sequencing of cultivated peanut Arachis hypogaea provides insights into genome evolution and oil improvement.</title>
        <authorList>
            <person name="Chen X."/>
        </authorList>
    </citation>
    <scope>NUCLEOTIDE SEQUENCE [LARGE SCALE GENOMIC DNA]</scope>
    <source>
        <strain evidence="4">cv. Fuhuasheng</strain>
        <tissue evidence="3">Leaves</tissue>
    </source>
</reference>
<dbReference type="Proteomes" id="UP000289738">
    <property type="component" value="Chromosome A02"/>
</dbReference>
<evidence type="ECO:0000256" key="1">
    <source>
        <dbReference type="ARBA" id="ARBA00022737"/>
    </source>
</evidence>
<dbReference type="Gene3D" id="1.25.40.10">
    <property type="entry name" value="Tetratricopeptide repeat domain"/>
    <property type="match status" value="1"/>
</dbReference>
<sequence length="78" mass="9393">MDIARAKWWTKQSLSLKRCVDEYHGYMIFLMKCRKWTTPDLVTYCILLDVLCKIQHLDEPITLFWKIIDKGFLPNVEE</sequence>
<comment type="caution">
    <text evidence="3">The sequence shown here is derived from an EMBL/GenBank/DDBJ whole genome shotgun (WGS) entry which is preliminary data.</text>
</comment>
<organism evidence="3 4">
    <name type="scientific">Arachis hypogaea</name>
    <name type="common">Peanut</name>
    <dbReference type="NCBI Taxonomy" id="3818"/>
    <lineage>
        <taxon>Eukaryota</taxon>
        <taxon>Viridiplantae</taxon>
        <taxon>Streptophyta</taxon>
        <taxon>Embryophyta</taxon>
        <taxon>Tracheophyta</taxon>
        <taxon>Spermatophyta</taxon>
        <taxon>Magnoliopsida</taxon>
        <taxon>eudicotyledons</taxon>
        <taxon>Gunneridae</taxon>
        <taxon>Pentapetalae</taxon>
        <taxon>rosids</taxon>
        <taxon>fabids</taxon>
        <taxon>Fabales</taxon>
        <taxon>Fabaceae</taxon>
        <taxon>Papilionoideae</taxon>
        <taxon>50 kb inversion clade</taxon>
        <taxon>dalbergioids sensu lato</taxon>
        <taxon>Dalbergieae</taxon>
        <taxon>Pterocarpus clade</taxon>
        <taxon>Arachis</taxon>
    </lineage>
</organism>
<gene>
    <name evidence="3" type="ORF">Ahy_A02g007070</name>
</gene>
<dbReference type="InterPro" id="IPR002885">
    <property type="entry name" value="PPR_rpt"/>
</dbReference>
<dbReference type="EMBL" id="SDMP01000002">
    <property type="protein sequence ID" value="RYR72855.1"/>
    <property type="molecule type" value="Genomic_DNA"/>
</dbReference>
<evidence type="ECO:0000256" key="2">
    <source>
        <dbReference type="PROSITE-ProRule" id="PRU00708"/>
    </source>
</evidence>
<keyword evidence="4" id="KW-1185">Reference proteome</keyword>
<keyword evidence="1" id="KW-0677">Repeat</keyword>
<evidence type="ECO:0000313" key="4">
    <source>
        <dbReference type="Proteomes" id="UP000289738"/>
    </source>
</evidence>
<accession>A0A445EC61</accession>
<dbReference type="InterPro" id="IPR011990">
    <property type="entry name" value="TPR-like_helical_dom_sf"/>
</dbReference>